<proteinExistence type="evidence at transcript level"/>
<dbReference type="InterPro" id="IPR003599">
    <property type="entry name" value="Ig_sub"/>
</dbReference>
<evidence type="ECO:0000256" key="12">
    <source>
        <dbReference type="ARBA" id="ARBA00069154"/>
    </source>
</evidence>
<feature type="domain" description="Fibronectin type-III" evidence="17">
    <location>
        <begin position="287"/>
        <end position="380"/>
    </location>
</feature>
<dbReference type="SMART" id="SM00060">
    <property type="entry name" value="FN3"/>
    <property type="match status" value="3"/>
</dbReference>
<protein>
    <recommendedName>
        <fullName evidence="12">Receptor-type tyrosine-protein phosphatase kappa</fullName>
    </recommendedName>
</protein>
<keyword evidence="10" id="KW-0393">Immunoglobulin domain</keyword>
<dbReference type="Proteomes" id="UP000000437">
    <property type="component" value="Chromosome 24"/>
</dbReference>
<reference evidence="21" key="5">
    <citation type="submission" date="2025-04" db="UniProtKB">
        <authorList>
            <consortium name="RefSeq"/>
        </authorList>
    </citation>
    <scope>IDENTIFICATION</scope>
</reference>
<dbReference type="FunFam" id="2.60.120.200:FF:000006">
    <property type="entry name" value="receptor-type tyrosine-protein phosphatase T isoform X1"/>
    <property type="match status" value="1"/>
</dbReference>
<evidence type="ECO:0000259" key="16">
    <source>
        <dbReference type="PROSITE" id="PS50835"/>
    </source>
</evidence>
<dbReference type="SMART" id="SM00137">
    <property type="entry name" value="MAM"/>
    <property type="match status" value="1"/>
</dbReference>
<dbReference type="GO" id="GO:0016787">
    <property type="term" value="F:hydrolase activity"/>
    <property type="evidence" value="ECO:0007669"/>
    <property type="project" value="UniProtKB-ARBA"/>
</dbReference>
<keyword evidence="9" id="KW-0325">Glycoprotein</keyword>
<evidence type="ECO:0000256" key="4">
    <source>
        <dbReference type="ARBA" id="ARBA00022729"/>
    </source>
</evidence>
<dbReference type="InterPro" id="IPR007110">
    <property type="entry name" value="Ig-like_dom"/>
</dbReference>
<keyword evidence="2" id="KW-0597">Phosphoprotein</keyword>
<comment type="subcellular location">
    <subcellularLocation>
        <location evidence="1">Membrane</location>
        <topology evidence="1">Single-pass type I membrane protein</topology>
    </subcellularLocation>
</comment>
<dbReference type="PANTHER" id="PTHR24051:SF11">
    <property type="entry name" value="PROTEIN TYROSINE PHOSPHATASE, RECEPTOR TYPE, M"/>
    <property type="match status" value="1"/>
</dbReference>
<evidence type="ECO:0000256" key="9">
    <source>
        <dbReference type="ARBA" id="ARBA00023180"/>
    </source>
</evidence>
<reference evidence="21" key="4">
    <citation type="journal article" date="2022" name="Elife">
        <title>A phenotype-based forward genetic screen identifies Dnajb6 as a sick sinus syndrome gene.</title>
        <authorList>
            <person name="Ding Y."/>
            <person name="Lang D."/>
            <person name="Yan J."/>
            <person name="Bu H."/>
            <person name="Li H."/>
            <person name="Jiao K."/>
            <person name="Yang J."/>
            <person name="Ni H."/>
            <person name="Morotti S."/>
            <person name="Le T."/>
            <person name="Clark K.J."/>
            <person name="Port J."/>
            <person name="Ekker S.C."/>
            <person name="Cao H."/>
            <person name="Zhang Y."/>
            <person name="Wang J."/>
            <person name="Grandi E."/>
            <person name="Li Z."/>
            <person name="Shi Y."/>
            <person name="Li Y."/>
            <person name="Glukhov A.V."/>
            <person name="Xu X."/>
        </authorList>
    </citation>
    <scope>NUCLEOTIDE SEQUENCE</scope>
</reference>
<gene>
    <name evidence="21 22" type="primary">ptprma</name>
    <name evidence="21" type="synonym">cb984</name>
    <name evidence="18 21" type="synonym">ptprm</name>
    <name evidence="21" type="synonym">zgc:110218</name>
</gene>
<keyword evidence="5" id="KW-0677">Repeat</keyword>
<evidence type="ECO:0000256" key="13">
    <source>
        <dbReference type="SAM" id="Phobius"/>
    </source>
</evidence>
<comment type="function">
    <text evidence="11">Regulation of processes involving cell contact and adhesion such as growth control, tumor invasion, and metastasis. Negative regulator of EGFR signaling pathway. Forms complexes with beta-catenin and gamma-catenin/plakoglobin. Beta-catenin may be a substrate for the catalytic activity of PTPRK/PTP-kappa.</text>
</comment>
<feature type="domain" description="MAM" evidence="15">
    <location>
        <begin position="25"/>
        <end position="185"/>
    </location>
</feature>
<dbReference type="Pfam" id="PF00629">
    <property type="entry name" value="MAM"/>
    <property type="match status" value="1"/>
</dbReference>
<evidence type="ECO:0000313" key="19">
    <source>
        <dbReference type="EMBL" id="AAI65678.1"/>
    </source>
</evidence>
<dbReference type="InterPro" id="IPR000998">
    <property type="entry name" value="MAM_dom"/>
</dbReference>
<dbReference type="GO" id="GO:0140096">
    <property type="term" value="F:catalytic activity, acting on a protein"/>
    <property type="evidence" value="ECO:0007669"/>
    <property type="project" value="UniProtKB-ARBA"/>
</dbReference>
<dbReference type="FunFam" id="2.60.40.10:FF:000009">
    <property type="entry name" value="receptor-type tyrosine-protein phosphatase U isoform X1"/>
    <property type="match status" value="1"/>
</dbReference>
<feature type="domain" description="Ig-like" evidence="16">
    <location>
        <begin position="187"/>
        <end position="274"/>
    </location>
</feature>
<evidence type="ECO:0000256" key="8">
    <source>
        <dbReference type="ARBA" id="ARBA00023157"/>
    </source>
</evidence>
<evidence type="ECO:0000256" key="11">
    <source>
        <dbReference type="ARBA" id="ARBA00059240"/>
    </source>
</evidence>
<dbReference type="SMART" id="SM00409">
    <property type="entry name" value="IG"/>
    <property type="match status" value="1"/>
</dbReference>
<keyword evidence="3 13" id="KW-0812">Transmembrane</keyword>
<dbReference type="InterPro" id="IPR057598">
    <property type="entry name" value="Fn3_PTPRU"/>
</dbReference>
<dbReference type="PROSITE" id="PS50835">
    <property type="entry name" value="IG_LIKE"/>
    <property type="match status" value="1"/>
</dbReference>
<dbReference type="CDD" id="cd00063">
    <property type="entry name" value="FN3"/>
    <property type="match status" value="3"/>
</dbReference>
<dbReference type="ZFIN" id="ZDB-GENE-031113-24">
    <property type="gene designation" value="ptprma"/>
</dbReference>
<dbReference type="CTD" id="386769"/>
<evidence type="ECO:0000256" key="7">
    <source>
        <dbReference type="ARBA" id="ARBA00023136"/>
    </source>
</evidence>
<reference evidence="18" key="1">
    <citation type="submission" date="2005-05" db="EMBL/GenBank/DDBJ databases">
        <authorList>
            <consortium name="NIH - Zebrafish Gene Collection (ZGC) project"/>
        </authorList>
    </citation>
    <scope>NUCLEOTIDE SEQUENCE [LARGE SCALE MRNA]</scope>
    <source>
        <tissue evidence="18">Embryo</tissue>
        <tissue evidence="19">PCR rescue</tissue>
    </source>
</reference>
<feature type="transmembrane region" description="Helical" evidence="13">
    <location>
        <begin position="772"/>
        <end position="793"/>
    </location>
</feature>
<keyword evidence="4 14" id="KW-0732">Signal</keyword>
<name>Q503S4_DANRE</name>
<dbReference type="FunFam" id="2.60.40.10:FF:000019">
    <property type="entry name" value="receptor-type tyrosine-protein phosphatase kappa isoform X2"/>
    <property type="match status" value="1"/>
</dbReference>
<dbReference type="PRINTS" id="PR00020">
    <property type="entry name" value="MAMDOMAIN"/>
</dbReference>
<evidence type="ECO:0000313" key="21">
    <source>
        <dbReference type="RefSeq" id="NP_001018143.1"/>
    </source>
</evidence>
<feature type="domain" description="Fibronectin type-III" evidence="17">
    <location>
        <begin position="484"/>
        <end position="589"/>
    </location>
</feature>
<evidence type="ECO:0000313" key="20">
    <source>
        <dbReference type="Proteomes" id="UP000000437"/>
    </source>
</evidence>
<evidence type="ECO:0000256" key="5">
    <source>
        <dbReference type="ARBA" id="ARBA00022737"/>
    </source>
</evidence>
<evidence type="ECO:0000313" key="18">
    <source>
        <dbReference type="EMBL" id="AAH95203.1"/>
    </source>
</evidence>
<reference evidence="21" key="3">
    <citation type="journal article" date="2017" name="Matrix Biol.">
        <title>Hedgehog signalling acts upstream of Laminin alpha1 transcription in the zebrafish paraxial mesoderm.</title>
        <authorList>
            <person name="Pickering J."/>
            <person name="Cunliffe V.T."/>
            <person name="Van Eeden F."/>
            <person name="Borycki A.G."/>
        </authorList>
    </citation>
    <scope>NUCLEOTIDE SEQUENCE</scope>
</reference>
<dbReference type="SUPFAM" id="SSF48726">
    <property type="entry name" value="Immunoglobulin"/>
    <property type="match status" value="1"/>
</dbReference>
<dbReference type="AGR" id="ZFIN:ZDB-GENE-031113-24"/>
<organism evidence="18">
    <name type="scientific">Danio rerio</name>
    <name type="common">Zebrafish</name>
    <name type="synonym">Brachydanio rerio</name>
    <dbReference type="NCBI Taxonomy" id="7955"/>
    <lineage>
        <taxon>Eukaryota</taxon>
        <taxon>Metazoa</taxon>
        <taxon>Chordata</taxon>
        <taxon>Craniata</taxon>
        <taxon>Vertebrata</taxon>
        <taxon>Euteleostomi</taxon>
        <taxon>Actinopterygii</taxon>
        <taxon>Neopterygii</taxon>
        <taxon>Teleostei</taxon>
        <taxon>Ostariophysi</taxon>
        <taxon>Cypriniformes</taxon>
        <taxon>Danionidae</taxon>
        <taxon>Danioninae</taxon>
        <taxon>Danio</taxon>
    </lineage>
</organism>
<dbReference type="OrthoDB" id="10253954at2759"/>
<dbReference type="SUPFAM" id="SSF49265">
    <property type="entry name" value="Fibronectin type III"/>
    <property type="match status" value="2"/>
</dbReference>
<evidence type="ECO:0000256" key="3">
    <source>
        <dbReference type="ARBA" id="ARBA00022692"/>
    </source>
</evidence>
<evidence type="ECO:0000259" key="15">
    <source>
        <dbReference type="PROSITE" id="PS50060"/>
    </source>
</evidence>
<dbReference type="KEGG" id="dre:386769"/>
<dbReference type="InterPro" id="IPR036179">
    <property type="entry name" value="Ig-like_dom_sf"/>
</dbReference>
<dbReference type="RefSeq" id="NP_001018143.1">
    <property type="nucleotide sequence ID" value="NM_001018133.2"/>
</dbReference>
<dbReference type="InterPro" id="IPR003961">
    <property type="entry name" value="FN3_dom"/>
</dbReference>
<dbReference type="GO" id="GO:0016020">
    <property type="term" value="C:membrane"/>
    <property type="evidence" value="ECO:0007669"/>
    <property type="project" value="UniProtKB-SubCell"/>
</dbReference>
<dbReference type="EMBL" id="BC095203">
    <property type="protein sequence ID" value="AAH95203.1"/>
    <property type="molecule type" value="mRNA"/>
</dbReference>
<evidence type="ECO:0000256" key="6">
    <source>
        <dbReference type="ARBA" id="ARBA00022989"/>
    </source>
</evidence>
<feature type="signal peptide" evidence="14">
    <location>
        <begin position="1"/>
        <end position="21"/>
    </location>
</feature>
<dbReference type="InterPro" id="IPR036116">
    <property type="entry name" value="FN3_sf"/>
</dbReference>
<dbReference type="EMBL" id="BC165678">
    <property type="protein sequence ID" value="AAI65678.1"/>
    <property type="molecule type" value="mRNA"/>
</dbReference>
<dbReference type="PANTHER" id="PTHR24051">
    <property type="entry name" value="SUSHI DOMAIN-CONTAINING PROTEIN 1"/>
    <property type="match status" value="1"/>
</dbReference>
<feature type="chain" id="PRO_5035034254" description="Receptor-type tyrosine-protein phosphatase kappa" evidence="14 21">
    <location>
        <begin position="22"/>
        <end position="974"/>
    </location>
</feature>
<dbReference type="InterPro" id="IPR051622">
    <property type="entry name" value="R-tyr_protein_phosphatases"/>
</dbReference>
<dbReference type="Pfam" id="PF23144">
    <property type="entry name" value="Fn3_PTPRU"/>
    <property type="match status" value="1"/>
</dbReference>
<dbReference type="GeneID" id="386769"/>
<dbReference type="InterPro" id="IPR013151">
    <property type="entry name" value="Immunoglobulin_dom"/>
</dbReference>
<keyword evidence="6 13" id="KW-1133">Transmembrane helix</keyword>
<dbReference type="FunFam" id="2.60.40.10:FF:000048">
    <property type="entry name" value="receptor-type tyrosine-protein phosphatase U isoform X1"/>
    <property type="match status" value="1"/>
</dbReference>
<dbReference type="AlphaFoldDB" id="Q503S4"/>
<dbReference type="Pfam" id="PF00041">
    <property type="entry name" value="fn3"/>
    <property type="match status" value="1"/>
</dbReference>
<dbReference type="Pfam" id="PF00047">
    <property type="entry name" value="ig"/>
    <property type="match status" value="1"/>
</dbReference>
<evidence type="ECO:0000256" key="1">
    <source>
        <dbReference type="ARBA" id="ARBA00004479"/>
    </source>
</evidence>
<keyword evidence="8" id="KW-1015">Disulfide bond</keyword>
<evidence type="ECO:0000259" key="17">
    <source>
        <dbReference type="PROSITE" id="PS50853"/>
    </source>
</evidence>
<dbReference type="PROSITE" id="PS50060">
    <property type="entry name" value="MAM_2"/>
    <property type="match status" value="1"/>
</dbReference>
<dbReference type="InterPro" id="IPR013320">
    <property type="entry name" value="ConA-like_dom_sf"/>
</dbReference>
<dbReference type="Gene3D" id="2.60.40.10">
    <property type="entry name" value="Immunoglobulins"/>
    <property type="match status" value="4"/>
</dbReference>
<dbReference type="PROSITE" id="PS50853">
    <property type="entry name" value="FN3"/>
    <property type="match status" value="3"/>
</dbReference>
<reference evidence="20" key="2">
    <citation type="journal article" date="2013" name="Nature">
        <title>The zebrafish reference genome sequence and its relationship to the human genome.</title>
        <authorList>
            <consortium name="Genome Reference Consortium Zebrafish"/>
            <person name="Howe K."/>
            <person name="Clark M.D."/>
            <person name="Torroja C.F."/>
            <person name="Torrance J."/>
            <person name="Berthelot C."/>
            <person name="Muffato M."/>
            <person name="Collins J.E."/>
            <person name="Humphray S."/>
            <person name="McLaren K."/>
            <person name="Matthews L."/>
            <person name="McLaren S."/>
            <person name="Sealy I."/>
            <person name="Caccamo M."/>
            <person name="Churcher C."/>
            <person name="Scott C."/>
            <person name="Barrett J.C."/>
            <person name="Koch R."/>
            <person name="Rauch G.J."/>
            <person name="White S."/>
            <person name="Chow W."/>
            <person name="Kilian B."/>
            <person name="Quintais L.T."/>
            <person name="Guerra-Assuncao J.A."/>
            <person name="Zhou Y."/>
            <person name="Gu Y."/>
            <person name="Yen J."/>
            <person name="Vogel J.H."/>
            <person name="Eyre T."/>
            <person name="Redmond S."/>
            <person name="Banerjee R."/>
            <person name="Chi J."/>
            <person name="Fu B."/>
            <person name="Langley E."/>
            <person name="Maguire S.F."/>
            <person name="Laird G.K."/>
            <person name="Lloyd D."/>
            <person name="Kenyon E."/>
            <person name="Donaldson S."/>
            <person name="Sehra H."/>
            <person name="Almeida-King J."/>
            <person name="Loveland J."/>
            <person name="Trevanion S."/>
            <person name="Jones M."/>
            <person name="Quail M."/>
            <person name="Willey D."/>
            <person name="Hunt A."/>
            <person name="Burton J."/>
            <person name="Sims S."/>
            <person name="McLay K."/>
            <person name="Plumb B."/>
            <person name="Davis J."/>
            <person name="Clee C."/>
            <person name="Oliver K."/>
            <person name="Clark R."/>
            <person name="Riddle C."/>
            <person name="Elliot D."/>
            <person name="Eliott D."/>
            <person name="Threadgold G."/>
            <person name="Harden G."/>
            <person name="Ware D."/>
            <person name="Begum S."/>
            <person name="Mortimore B."/>
            <person name="Mortimer B."/>
            <person name="Kerry G."/>
            <person name="Heath P."/>
            <person name="Phillimore B."/>
            <person name="Tracey A."/>
            <person name="Corby N."/>
            <person name="Dunn M."/>
            <person name="Johnson C."/>
            <person name="Wood J."/>
            <person name="Clark S."/>
            <person name="Pelan S."/>
            <person name="Griffiths G."/>
            <person name="Smith M."/>
            <person name="Glithero R."/>
            <person name="Howden P."/>
            <person name="Barker N."/>
            <person name="Lloyd C."/>
            <person name="Stevens C."/>
            <person name="Harley J."/>
            <person name="Holt K."/>
            <person name="Panagiotidis G."/>
            <person name="Lovell J."/>
            <person name="Beasley H."/>
            <person name="Henderson C."/>
            <person name="Gordon D."/>
            <person name="Auger K."/>
            <person name="Wright D."/>
            <person name="Collins J."/>
            <person name="Raisen C."/>
            <person name="Dyer L."/>
            <person name="Leung K."/>
            <person name="Robertson L."/>
            <person name="Ambridge K."/>
            <person name="Leongamornlert D."/>
            <person name="McGuire S."/>
            <person name="Gilderthorp R."/>
            <person name="Griffiths C."/>
            <person name="Manthravadi D."/>
            <person name="Nichol S."/>
            <person name="Barker G."/>
            <person name="Whitehead S."/>
            <person name="Kay M."/>
            <person name="Brown J."/>
            <person name="Murnane C."/>
            <person name="Gray E."/>
            <person name="Humphries M."/>
            <person name="Sycamore N."/>
            <person name="Barker D."/>
            <person name="Saunders D."/>
            <person name="Wallis J."/>
            <person name="Babbage A."/>
            <person name="Hammond S."/>
            <person name="Mashreghi-Mohammadi M."/>
            <person name="Barr L."/>
            <person name="Martin S."/>
            <person name="Wray P."/>
            <person name="Ellington A."/>
            <person name="Matthews N."/>
            <person name="Ellwood M."/>
            <person name="Woodmansey R."/>
            <person name="Clark G."/>
            <person name="Cooper J."/>
            <person name="Cooper J."/>
            <person name="Tromans A."/>
            <person name="Grafham D."/>
            <person name="Skuce C."/>
            <person name="Pandian R."/>
            <person name="Andrews R."/>
            <person name="Harrison E."/>
            <person name="Kimberley A."/>
            <person name="Garnett J."/>
            <person name="Fosker N."/>
            <person name="Hall R."/>
            <person name="Garner P."/>
            <person name="Kelly D."/>
            <person name="Bird C."/>
            <person name="Palmer S."/>
            <person name="Gehring I."/>
            <person name="Berger A."/>
            <person name="Dooley C.M."/>
            <person name="Ersan-Urun Z."/>
            <person name="Eser C."/>
            <person name="Geiger H."/>
            <person name="Geisler M."/>
            <person name="Karotki L."/>
            <person name="Kirn A."/>
            <person name="Konantz J."/>
            <person name="Konantz M."/>
            <person name="Oberlander M."/>
            <person name="Rudolph-Geiger S."/>
            <person name="Teucke M."/>
            <person name="Lanz C."/>
            <person name="Raddatz G."/>
            <person name="Osoegawa K."/>
            <person name="Zhu B."/>
            <person name="Rapp A."/>
            <person name="Widaa S."/>
            <person name="Langford C."/>
            <person name="Yang F."/>
            <person name="Schuster S.C."/>
            <person name="Carter N.P."/>
            <person name="Harrow J."/>
            <person name="Ning Z."/>
            <person name="Herrero J."/>
            <person name="Searle S.M."/>
            <person name="Enright A."/>
            <person name="Geisler R."/>
            <person name="Plasterk R.H."/>
            <person name="Lee C."/>
            <person name="Westerfield M."/>
            <person name="de Jong P.J."/>
            <person name="Zon L.I."/>
            <person name="Postlethwait J.H."/>
            <person name="Nusslein-Volhard C."/>
            <person name="Hubbard T.J."/>
            <person name="Roest Crollius H."/>
            <person name="Rogers J."/>
            <person name="Stemple D.L."/>
        </authorList>
    </citation>
    <scope>NUCLEOTIDE SEQUENCE [LARGE SCALE GENOMIC DNA]</scope>
</reference>
<keyword evidence="18 21" id="KW-0675">Receptor</keyword>
<evidence type="ECO:0000256" key="10">
    <source>
        <dbReference type="ARBA" id="ARBA00023319"/>
    </source>
</evidence>
<dbReference type="Gene3D" id="2.60.120.200">
    <property type="match status" value="1"/>
</dbReference>
<accession>Q503S4</accession>
<dbReference type="SUPFAM" id="SSF49899">
    <property type="entry name" value="Concanavalin A-like lectins/glucanases"/>
    <property type="match status" value="1"/>
</dbReference>
<evidence type="ECO:0000256" key="14">
    <source>
        <dbReference type="SAM" id="SignalP"/>
    </source>
</evidence>
<sequence length="974" mass="109371">MDRRLLTAFLLFADVFWISTGEFHDECLLEKSYTDCGFSQGKDDDFDWEQINSRQKPSTDPWVPTGSAFLMANTSGRFSGQKAQLFLPQFKENDTHCVIFQLLSAGREGSSPGQMLIYVKENSSPLGQPVWNYSGPAMHTWQQVELAVSTFWPNFYQLVFEVVASGDRGLLAVKGISRQGHQCMNTPHFLHIKGVEVNARQTATFQCTINGQPKDHLNYKLWLQGIGGREAVMKDSKPVNSRRYTGSFDILNTTKADSGRYRCIVRSDSGVGVSSYGALVVKQPPIPIAPPQLTAVGATYLWIQLNANSINGDGPIVEKEVEYRTVSGSLIDLQPVDKPNHKIGHLDPDTEYQISVLLTRPNEGGTGAPGPPLRARTKCADPMHGPRQLTVVDIKSKQLTVRWEPFGYNVTRCYSYNLTVQYRYSSNGKEDRREEQCFDLHSPAPQHTIRNLPPFTNVSIRLVLRNREGDKDSPELQVLTDEDVPGPVPQDSIQGNTYEEKITLRWREPLHTYGIIKQYEIFYKAMSSFDPEFNLSNQSGKVLKSSNETSHLFTGLYPGSTYSFTIRASTVKGYGPPAIRQFTTKISSPRMPGYEQESPLNQTDSTVTVMLKPAQSRGAPVSVYQVVVEEERPRRSQRAAEILRCYPIPVHFQNVSAFNSPYYFSAEFPAARIQAPLPFTVGDNRTYEGYWNLPLLPHKSYSVYYQAVSTANGETKIDCVRVATKAAIIVTQLTTPYVRIAPAAGDSQLTGAATRKPDAVEPEKQTDHTVKIAGVIAGILLFVIIFLGVVLVMKKRRSYHSYTYYLKLAKKRKETLSSTRQEMTVMVNSMDKSYAEQGTSCDEAISFMDTHNLNGRPVSSPSSFTLKTNTLSTAVPNSYYPDPFVPTAILDENHTMTSETSSLVQSHTHSYKKREALDVPYQTGQLHPAIRVADLLQHITQMKCAEGYGFKEEYEVRINTFIHLHTQYVCIWRK</sequence>
<evidence type="ECO:0000313" key="22">
    <source>
        <dbReference type="ZFIN" id="ZDB-GENE-031113-24"/>
    </source>
</evidence>
<dbReference type="CDD" id="cd06263">
    <property type="entry name" value="MAM"/>
    <property type="match status" value="1"/>
</dbReference>
<dbReference type="InterPro" id="IPR013783">
    <property type="entry name" value="Ig-like_fold"/>
</dbReference>
<keyword evidence="20" id="KW-1185">Reference proteome</keyword>
<feature type="domain" description="Fibronectin type-III" evidence="17">
    <location>
        <begin position="385"/>
        <end position="483"/>
    </location>
</feature>
<evidence type="ECO:0000256" key="2">
    <source>
        <dbReference type="ARBA" id="ARBA00022553"/>
    </source>
</evidence>
<keyword evidence="7 13" id="KW-0472">Membrane</keyword>